<dbReference type="NCBIfam" id="TIGR00414">
    <property type="entry name" value="serS"/>
    <property type="match status" value="1"/>
</dbReference>
<dbReference type="Proteomes" id="UP000254134">
    <property type="component" value="Unassembled WGS sequence"/>
</dbReference>
<dbReference type="GO" id="GO:0006434">
    <property type="term" value="P:seryl-tRNA aminoacylation"/>
    <property type="evidence" value="ECO:0007669"/>
    <property type="project" value="UniProtKB-UniRule"/>
</dbReference>
<organism evidence="12 13">
    <name type="scientific">Gaiella occulta</name>
    <dbReference type="NCBI Taxonomy" id="1002870"/>
    <lineage>
        <taxon>Bacteria</taxon>
        <taxon>Bacillati</taxon>
        <taxon>Actinomycetota</taxon>
        <taxon>Thermoleophilia</taxon>
        <taxon>Gaiellales</taxon>
        <taxon>Gaiellaceae</taxon>
        <taxon>Gaiella</taxon>
    </lineage>
</organism>
<dbReference type="InterPro" id="IPR010978">
    <property type="entry name" value="tRNA-bd_arm"/>
</dbReference>
<keyword evidence="6" id="KW-0030">Aminoacyl-tRNA synthetase</keyword>
<evidence type="ECO:0000256" key="10">
    <source>
        <dbReference type="SAM" id="MobiDB-lite"/>
    </source>
</evidence>
<dbReference type="Gene3D" id="3.30.930.10">
    <property type="entry name" value="Bira Bifunctional Protein, Domain 2"/>
    <property type="match status" value="1"/>
</dbReference>
<evidence type="ECO:0000256" key="6">
    <source>
        <dbReference type="ARBA" id="ARBA00023146"/>
    </source>
</evidence>
<feature type="region of interest" description="Disordered" evidence="10">
    <location>
        <begin position="84"/>
        <end position="109"/>
    </location>
</feature>
<dbReference type="CDD" id="cd00770">
    <property type="entry name" value="SerRS_core"/>
    <property type="match status" value="1"/>
</dbReference>
<gene>
    <name evidence="12" type="ORF">Gocc_1765</name>
</gene>
<feature type="site" description="Important for serine binding" evidence="8">
    <location>
        <position position="366"/>
    </location>
</feature>
<dbReference type="Pfam" id="PF00587">
    <property type="entry name" value="tRNA-synt_2b"/>
    <property type="match status" value="1"/>
</dbReference>
<dbReference type="EC" id="6.1.1.11" evidence="1 7"/>
<dbReference type="InterPro" id="IPR033729">
    <property type="entry name" value="SerRS_core"/>
</dbReference>
<dbReference type="InterPro" id="IPR002317">
    <property type="entry name" value="Ser-tRNA-ligase_type_1"/>
</dbReference>
<keyword evidence="3" id="KW-0547">Nucleotide-binding</keyword>
<feature type="binding site" evidence="9">
    <location>
        <begin position="245"/>
        <end position="247"/>
    </location>
    <ligand>
        <name>ATP</name>
        <dbReference type="ChEBI" id="CHEBI:30616"/>
    </ligand>
</feature>
<dbReference type="RefSeq" id="WP_114796157.1">
    <property type="nucleotide sequence ID" value="NZ_QQZY01000003.1"/>
</dbReference>
<name>A0A7M2YXU8_9ACTN</name>
<dbReference type="GO" id="GO:0005737">
    <property type="term" value="C:cytoplasm"/>
    <property type="evidence" value="ECO:0007669"/>
    <property type="project" value="UniProtKB-UniRule"/>
</dbReference>
<feature type="binding site" evidence="8">
    <location>
        <position position="268"/>
    </location>
    <ligand>
        <name>L-serine</name>
        <dbReference type="ChEBI" id="CHEBI:33384"/>
    </ligand>
</feature>
<dbReference type="SUPFAM" id="SSF46589">
    <property type="entry name" value="tRNA-binding arm"/>
    <property type="match status" value="1"/>
</dbReference>
<evidence type="ECO:0000313" key="12">
    <source>
        <dbReference type="EMBL" id="RDI74876.1"/>
    </source>
</evidence>
<keyword evidence="4 9" id="KW-0067">ATP-binding</keyword>
<dbReference type="InterPro" id="IPR042103">
    <property type="entry name" value="SerRS_1_N_sf"/>
</dbReference>
<proteinExistence type="predicted"/>
<reference evidence="12 13" key="1">
    <citation type="submission" date="2018-07" db="EMBL/GenBank/DDBJ databases">
        <title>High-quality-draft genome sequence of Gaiella occulta.</title>
        <authorList>
            <person name="Severino R."/>
            <person name="Froufe H.J.C."/>
            <person name="Rainey F.A."/>
            <person name="Barroso C."/>
            <person name="Albuquerque L."/>
            <person name="Lobo-Da-Cunha A."/>
            <person name="Da Costa M.S."/>
            <person name="Egas C."/>
        </authorList>
    </citation>
    <scope>NUCLEOTIDE SEQUENCE [LARGE SCALE GENOMIC DNA]</scope>
    <source>
        <strain evidence="12 13">F2-233</strain>
    </source>
</reference>
<dbReference type="PRINTS" id="PR00981">
    <property type="entry name" value="TRNASYNTHSER"/>
</dbReference>
<dbReference type="OrthoDB" id="9804647at2"/>
<reference evidence="13" key="2">
    <citation type="journal article" date="2019" name="MicrobiologyOpen">
        <title>High-quality draft genome sequence of Gaiella occulta isolated from a 150 meter deep mineral water borehole and comparison with the genome sequences of other deep-branching lineages of the phylum Actinobacteria.</title>
        <authorList>
            <person name="Severino R."/>
            <person name="Froufe H.J.C."/>
            <person name="Barroso C."/>
            <person name="Albuquerque L."/>
            <person name="Lobo-da-Cunha A."/>
            <person name="da Costa M.S."/>
            <person name="Egas C."/>
        </authorList>
    </citation>
    <scope>NUCLEOTIDE SEQUENCE [LARGE SCALE GENOMIC DNA]</scope>
    <source>
        <strain evidence="13">F2-233</strain>
    </source>
</reference>
<dbReference type="PANTHER" id="PTHR11778">
    <property type="entry name" value="SERYL-TRNA SYNTHETASE"/>
    <property type="match status" value="1"/>
</dbReference>
<feature type="binding site" evidence="8">
    <location>
        <position position="245"/>
    </location>
    <ligand>
        <name>L-serine</name>
        <dbReference type="ChEBI" id="CHEBI:33384"/>
    </ligand>
</feature>
<evidence type="ECO:0000256" key="5">
    <source>
        <dbReference type="ARBA" id="ARBA00022917"/>
    </source>
</evidence>
<evidence type="ECO:0000256" key="9">
    <source>
        <dbReference type="PIRSR" id="PIRSR001529-2"/>
    </source>
</evidence>
<keyword evidence="5" id="KW-0648">Protein biosynthesis</keyword>
<dbReference type="EMBL" id="QQZY01000003">
    <property type="protein sequence ID" value="RDI74876.1"/>
    <property type="molecule type" value="Genomic_DNA"/>
</dbReference>
<dbReference type="InterPro" id="IPR015866">
    <property type="entry name" value="Ser-tRNA-synth_1_N"/>
</dbReference>
<dbReference type="InterPro" id="IPR006195">
    <property type="entry name" value="aa-tRNA-synth_II"/>
</dbReference>
<dbReference type="SUPFAM" id="SSF55681">
    <property type="entry name" value="Class II aaRS and biotin synthetases"/>
    <property type="match status" value="1"/>
</dbReference>
<evidence type="ECO:0000256" key="8">
    <source>
        <dbReference type="PIRSR" id="PIRSR001529-1"/>
    </source>
</evidence>
<evidence type="ECO:0000313" key="13">
    <source>
        <dbReference type="Proteomes" id="UP000254134"/>
    </source>
</evidence>
<dbReference type="Pfam" id="PF02403">
    <property type="entry name" value="Seryl_tRNA_N"/>
    <property type="match status" value="1"/>
</dbReference>
<feature type="binding site" evidence="8">
    <location>
        <position position="364"/>
    </location>
    <ligand>
        <name>L-serine</name>
        <dbReference type="ChEBI" id="CHEBI:33384"/>
    </ligand>
</feature>
<accession>A0A7M2YXU8</accession>
<feature type="domain" description="Aminoacyl-transfer RNA synthetases class-II family profile" evidence="11">
    <location>
        <begin position="170"/>
        <end position="390"/>
    </location>
</feature>
<feature type="binding site" evidence="9">
    <location>
        <begin position="261"/>
        <end position="264"/>
    </location>
    <ligand>
        <name>ATP</name>
        <dbReference type="ChEBI" id="CHEBI:30616"/>
    </ligand>
</feature>
<evidence type="ECO:0000256" key="7">
    <source>
        <dbReference type="NCBIfam" id="TIGR00414"/>
    </source>
</evidence>
<sequence>MIDLKAARANRAEWRAALARKGAADAFDALLAADERWRALVPRVDDLRSRTKLKGKPTPEQLEQLQTLKEQLRAAEEELAAAEAARDEALASVPNPPHPSAPDGDSEDDAVELHRVGEPPALAEVREATEIGRFELERAARVSGSRFGYMVGDTALLALAVYRFAIDHVARAGFTPVLPPVLVREEAMVGTGFFPTEKSNIYELEADGLFLTGTSEVALAAMHMGEILDEAELPLRYCGFSTCFRREAGAAGKDTRGMFRVHQFNKVEMFVFIDPRESWAEHERMVALEEELLDKLGLPYRVVNVAAGDLGAPAAKKIDIEAWFPSQQRYREVTSCSNTTDFQARRLGIRMRGAGGLEPPHTLNGTVVTDRAVLALLENFQGEVPDVLRPYGAPQRVES</sequence>
<feature type="binding site" evidence="8">
    <location>
        <position position="214"/>
    </location>
    <ligand>
        <name>L-serine</name>
        <dbReference type="ChEBI" id="CHEBI:33384"/>
    </ligand>
</feature>
<keyword evidence="13" id="KW-1185">Reference proteome</keyword>
<keyword evidence="2 12" id="KW-0436">Ligase</keyword>
<evidence type="ECO:0000256" key="3">
    <source>
        <dbReference type="ARBA" id="ARBA00022741"/>
    </source>
</evidence>
<comment type="caution">
    <text evidence="12">The sequence shown here is derived from an EMBL/GenBank/DDBJ whole genome shotgun (WGS) entry which is preliminary data.</text>
</comment>
<dbReference type="GO" id="GO:0005524">
    <property type="term" value="F:ATP binding"/>
    <property type="evidence" value="ECO:0007669"/>
    <property type="project" value="UniProtKB-KW"/>
</dbReference>
<protein>
    <recommendedName>
        <fullName evidence="1 7">Serine--tRNA ligase</fullName>
        <ecNumber evidence="1 7">6.1.1.11</ecNumber>
    </recommendedName>
</protein>
<dbReference type="AlphaFoldDB" id="A0A7M2YXU8"/>
<dbReference type="GO" id="GO:0004828">
    <property type="term" value="F:serine-tRNA ligase activity"/>
    <property type="evidence" value="ECO:0007669"/>
    <property type="project" value="UniProtKB-UniRule"/>
</dbReference>
<dbReference type="InterPro" id="IPR002314">
    <property type="entry name" value="aa-tRNA-synt_IIb"/>
</dbReference>
<dbReference type="PROSITE" id="PS50862">
    <property type="entry name" value="AA_TRNA_LIGASE_II"/>
    <property type="match status" value="1"/>
</dbReference>
<evidence type="ECO:0000259" key="11">
    <source>
        <dbReference type="PROSITE" id="PS50862"/>
    </source>
</evidence>
<dbReference type="InterPro" id="IPR045864">
    <property type="entry name" value="aa-tRNA-synth_II/BPL/LPL"/>
</dbReference>
<evidence type="ECO:0000256" key="4">
    <source>
        <dbReference type="ARBA" id="ARBA00022840"/>
    </source>
</evidence>
<evidence type="ECO:0000256" key="2">
    <source>
        <dbReference type="ARBA" id="ARBA00022598"/>
    </source>
</evidence>
<evidence type="ECO:0000256" key="1">
    <source>
        <dbReference type="ARBA" id="ARBA00012840"/>
    </source>
</evidence>
<dbReference type="Gene3D" id="1.10.287.40">
    <property type="entry name" value="Serine-tRNA synthetase, tRNA binding domain"/>
    <property type="match status" value="1"/>
</dbReference>
<dbReference type="PIRSF" id="PIRSF001529">
    <property type="entry name" value="Ser-tRNA-synth_IIa"/>
    <property type="match status" value="1"/>
</dbReference>
<feature type="binding site" evidence="9">
    <location>
        <begin position="332"/>
        <end position="335"/>
    </location>
    <ligand>
        <name>ATP</name>
        <dbReference type="ChEBI" id="CHEBI:30616"/>
    </ligand>
</feature>